<sequence length="85" mass="8858">MTRSLRVALLATAIIFTPAASSAAALIDARLTSSTSADLAQPSQSDAAPTPETVPGPIHWAMIAVGAAFAGVAFYIQRRRGFDRD</sequence>
<accession>A0A7W7N2T3</accession>
<organism evidence="3 4">
    <name type="scientific">Brevundimonas bullata</name>
    <dbReference type="NCBI Taxonomy" id="13160"/>
    <lineage>
        <taxon>Bacteria</taxon>
        <taxon>Pseudomonadati</taxon>
        <taxon>Pseudomonadota</taxon>
        <taxon>Alphaproteobacteria</taxon>
        <taxon>Caulobacterales</taxon>
        <taxon>Caulobacteraceae</taxon>
        <taxon>Brevundimonas</taxon>
    </lineage>
</organism>
<dbReference type="RefSeq" id="WP_184266619.1">
    <property type="nucleotide sequence ID" value="NZ_JACHKY010000001.1"/>
</dbReference>
<evidence type="ECO:0000313" key="4">
    <source>
        <dbReference type="Proteomes" id="UP000539957"/>
    </source>
</evidence>
<reference evidence="3 4" key="1">
    <citation type="submission" date="2020-08" db="EMBL/GenBank/DDBJ databases">
        <title>Functional genomics of gut bacteria from endangered species of beetles.</title>
        <authorList>
            <person name="Carlos-Shanley C."/>
        </authorList>
    </citation>
    <scope>NUCLEOTIDE SEQUENCE [LARGE SCALE GENOMIC DNA]</scope>
    <source>
        <strain evidence="3 4">S00123</strain>
    </source>
</reference>
<keyword evidence="1" id="KW-0472">Membrane</keyword>
<proteinExistence type="predicted"/>
<feature type="signal peptide" evidence="2">
    <location>
        <begin position="1"/>
        <end position="23"/>
    </location>
</feature>
<feature type="chain" id="PRO_5030794703" evidence="2">
    <location>
        <begin position="24"/>
        <end position="85"/>
    </location>
</feature>
<dbReference type="AlphaFoldDB" id="A0A7W7N2T3"/>
<dbReference type="EMBL" id="JACHKY010000001">
    <property type="protein sequence ID" value="MBB4796741.1"/>
    <property type="molecule type" value="Genomic_DNA"/>
</dbReference>
<keyword evidence="4" id="KW-1185">Reference proteome</keyword>
<gene>
    <name evidence="3" type="ORF">HNP32_000455</name>
</gene>
<evidence type="ECO:0000256" key="2">
    <source>
        <dbReference type="SAM" id="SignalP"/>
    </source>
</evidence>
<keyword evidence="2" id="KW-0732">Signal</keyword>
<keyword evidence="1" id="KW-0812">Transmembrane</keyword>
<comment type="caution">
    <text evidence="3">The sequence shown here is derived from an EMBL/GenBank/DDBJ whole genome shotgun (WGS) entry which is preliminary data.</text>
</comment>
<feature type="transmembrane region" description="Helical" evidence="1">
    <location>
        <begin position="58"/>
        <end position="76"/>
    </location>
</feature>
<protein>
    <submittedName>
        <fullName evidence="3">Uncharacterized protein</fullName>
    </submittedName>
</protein>
<keyword evidence="1" id="KW-1133">Transmembrane helix</keyword>
<name>A0A7W7N2T3_9CAUL</name>
<evidence type="ECO:0000313" key="3">
    <source>
        <dbReference type="EMBL" id="MBB4796741.1"/>
    </source>
</evidence>
<dbReference type="Proteomes" id="UP000539957">
    <property type="component" value="Unassembled WGS sequence"/>
</dbReference>
<evidence type="ECO:0000256" key="1">
    <source>
        <dbReference type="SAM" id="Phobius"/>
    </source>
</evidence>